<keyword evidence="5" id="KW-0479">Metal-binding</keyword>
<dbReference type="GO" id="GO:0016811">
    <property type="term" value="F:hydrolase activity, acting on carbon-nitrogen (but not peptide) bonds, in linear amides"/>
    <property type="evidence" value="ECO:0007669"/>
    <property type="project" value="InterPro"/>
</dbReference>
<evidence type="ECO:0000256" key="3">
    <source>
        <dbReference type="ARBA" id="ARBA00023145"/>
    </source>
</evidence>
<keyword evidence="3" id="KW-0865">Zymogen</keyword>
<dbReference type="CDD" id="cd03747">
    <property type="entry name" value="Ntn_PGA_like"/>
    <property type="match status" value="1"/>
</dbReference>
<dbReference type="Gene3D" id="3.60.20.10">
    <property type="entry name" value="Glutamine Phosphoribosylpyrophosphate, subunit 1, domain 1"/>
    <property type="match status" value="1"/>
</dbReference>
<dbReference type="Gene3D" id="1.10.1400.10">
    <property type="match status" value="1"/>
</dbReference>
<dbReference type="InterPro" id="IPR023343">
    <property type="entry name" value="Penicillin_amidase_dom1"/>
</dbReference>
<evidence type="ECO:0000256" key="2">
    <source>
        <dbReference type="ARBA" id="ARBA00022801"/>
    </source>
</evidence>
<dbReference type="GO" id="GO:0046872">
    <property type="term" value="F:metal ion binding"/>
    <property type="evidence" value="ECO:0007669"/>
    <property type="project" value="UniProtKB-KW"/>
</dbReference>
<evidence type="ECO:0000256" key="5">
    <source>
        <dbReference type="PIRSR" id="PIRSR001227-2"/>
    </source>
</evidence>
<feature type="binding site" evidence="5">
    <location>
        <position position="470"/>
    </location>
    <ligand>
        <name>Ca(2+)</name>
        <dbReference type="ChEBI" id="CHEBI:29108"/>
    </ligand>
</feature>
<dbReference type="PIRSF" id="PIRSF001227">
    <property type="entry name" value="Pen_acylase"/>
    <property type="match status" value="1"/>
</dbReference>
<dbReference type="InterPro" id="IPR043147">
    <property type="entry name" value="Penicillin_amidase_A-knob"/>
</dbReference>
<keyword evidence="7" id="KW-1185">Reference proteome</keyword>
<feature type="binding site" evidence="5">
    <location>
        <position position="191"/>
    </location>
    <ligand>
        <name>Ca(2+)</name>
        <dbReference type="ChEBI" id="CHEBI:29108"/>
    </ligand>
</feature>
<proteinExistence type="inferred from homology"/>
<dbReference type="OrthoDB" id="9760084at2"/>
<dbReference type="InParanoid" id="A0A4R6QHY4"/>
<protein>
    <submittedName>
        <fullName evidence="6">Penicillin amidase</fullName>
    </submittedName>
</protein>
<evidence type="ECO:0000313" key="7">
    <source>
        <dbReference type="Proteomes" id="UP000295361"/>
    </source>
</evidence>
<dbReference type="InterPro" id="IPR029055">
    <property type="entry name" value="Ntn_hydrolases_N"/>
</dbReference>
<dbReference type="SUPFAM" id="SSF56235">
    <property type="entry name" value="N-terminal nucleophile aminohydrolases (Ntn hydrolases)"/>
    <property type="match status" value="1"/>
</dbReference>
<comment type="caution">
    <text evidence="6">The sequence shown here is derived from an EMBL/GenBank/DDBJ whole genome shotgun (WGS) entry which is preliminary data.</text>
</comment>
<dbReference type="PANTHER" id="PTHR34218:SF5">
    <property type="entry name" value="PENICILLIN ACYLASE FAMILY PROTEIN"/>
    <property type="match status" value="1"/>
</dbReference>
<dbReference type="Pfam" id="PF01804">
    <property type="entry name" value="Penicil_amidase"/>
    <property type="match status" value="1"/>
</dbReference>
<evidence type="ECO:0000256" key="1">
    <source>
        <dbReference type="ARBA" id="ARBA00006586"/>
    </source>
</evidence>
<dbReference type="InterPro" id="IPR002692">
    <property type="entry name" value="S45"/>
</dbReference>
<evidence type="ECO:0000256" key="4">
    <source>
        <dbReference type="PIRSR" id="PIRSR001227-1"/>
    </source>
</evidence>
<dbReference type="EMBL" id="SNXS01000011">
    <property type="protein sequence ID" value="TDP61652.1"/>
    <property type="molecule type" value="Genomic_DNA"/>
</dbReference>
<gene>
    <name evidence="6" type="ORF">DES47_11169</name>
</gene>
<dbReference type="Gene3D" id="2.30.120.10">
    <property type="match status" value="1"/>
</dbReference>
<evidence type="ECO:0000313" key="6">
    <source>
        <dbReference type="EMBL" id="TDP61652.1"/>
    </source>
</evidence>
<dbReference type="GO" id="GO:0017000">
    <property type="term" value="P:antibiotic biosynthetic process"/>
    <property type="evidence" value="ECO:0007669"/>
    <property type="project" value="InterPro"/>
</dbReference>
<feature type="binding site" evidence="5">
    <location>
        <position position="334"/>
    </location>
    <ligand>
        <name>Ca(2+)</name>
        <dbReference type="ChEBI" id="CHEBI:29108"/>
    </ligand>
</feature>
<organism evidence="6 7">
    <name type="scientific">Roseateles toxinivorans</name>
    <dbReference type="NCBI Taxonomy" id="270368"/>
    <lineage>
        <taxon>Bacteria</taxon>
        <taxon>Pseudomonadati</taxon>
        <taxon>Pseudomonadota</taxon>
        <taxon>Betaproteobacteria</taxon>
        <taxon>Burkholderiales</taxon>
        <taxon>Sphaerotilaceae</taxon>
        <taxon>Roseateles</taxon>
    </lineage>
</organism>
<comment type="cofactor">
    <cofactor evidence="5">
        <name>Ca(2+)</name>
        <dbReference type="ChEBI" id="CHEBI:29108"/>
    </cofactor>
    <text evidence="5">Binds 1 Ca(2+) ion per dimer.</text>
</comment>
<sequence length="806" mass="88593">MFRLLKNLAKLLLALLVLAIAGLAWYVYSKQPQRSGQVLIAGLTAPVTVRYDELGVPHIEAGNEPDLYRALGYVHAQDRLFQMEMLRRLARGELAEVLGPKLVATDRLFRTLGIRVHADAYAARWIKDKSGSPAIQAMQAYLDGINQYQDSRPAPLEFQLLGIPKRPFTLADSISAAGYMAYSFAAAFRTEPVLTQVRDQLGPDHLKMFDLEWKPDGAIRKGLQNEQQTARLQAGDWQDLTRLARLSAEALEAAGLPAYEGSNAWVVAGARTASGKPLLAGDPHIGFSAPAVWYEAHLKAPGFELYGHFQALNAMAALGHNTQFGWSLTMFQNDDLDLIVEKTNPENAQQVMYHGQWLDLETREETLKVKGAEPIKLQLRRSRHGPIINDALDASAGKAPIAMWWAFLETENPLLEAFYELNRAATLDQARTAVSKIHAPGLNVVWANASGDIAWWAAASLAIRPEGVNPAFMLDGSTGAADKLGFQPFSGNPQEENPARGYILSANHQPAATTPIPGYYNLWDRAQRLDELLRSPSTPWTMENSKALQLDVQIAYGPRTLAPLLPALRAAVTEPAEQALLEQLVGWKGAYDKEAVVPTLFTQLLFELAREAMSDELGEAAFNNLRRTRALDHGLPRLMADAASPWWDRRGTPVVETREDIVKAAWAATLAHLRKTLGADSASWTWGRAHTLTHKHPLGQQPPLDKLFDVGPFAMPGGRETPNYQAMALGPAPWAVTTGPSTRRLIDFADAGQALGINPVGQSGVWPDRHYADQAAKFAQGGYRAQHLGERDVATHVKSTLTLRPK</sequence>
<dbReference type="AlphaFoldDB" id="A0A4R6QHY4"/>
<comment type="similarity">
    <text evidence="1">Belongs to the peptidase S45 family.</text>
</comment>
<feature type="binding site" evidence="5">
    <location>
        <position position="337"/>
    </location>
    <ligand>
        <name>Ca(2+)</name>
        <dbReference type="ChEBI" id="CHEBI:29108"/>
    </ligand>
</feature>
<keyword evidence="2" id="KW-0378">Hydrolase</keyword>
<name>A0A4R6QHY4_9BURK</name>
<dbReference type="RefSeq" id="WP_133703499.1">
    <property type="nucleotide sequence ID" value="NZ_SNXS01000011.1"/>
</dbReference>
<keyword evidence="5" id="KW-0106">Calcium</keyword>
<dbReference type="Gene3D" id="1.10.439.10">
    <property type="entry name" value="Penicillin Amidohydrolase, domain 1"/>
    <property type="match status" value="1"/>
</dbReference>
<accession>A0A4R6QHY4</accession>
<dbReference type="Proteomes" id="UP000295361">
    <property type="component" value="Unassembled WGS sequence"/>
</dbReference>
<dbReference type="PANTHER" id="PTHR34218">
    <property type="entry name" value="PEPTIDASE S45 PENICILLIN AMIDASE"/>
    <property type="match status" value="1"/>
</dbReference>
<dbReference type="InterPro" id="IPR043146">
    <property type="entry name" value="Penicillin_amidase_N_B-knob"/>
</dbReference>
<feature type="active site" description="Nucleophile" evidence="4">
    <location>
        <position position="262"/>
    </location>
</feature>
<dbReference type="InterPro" id="IPR014395">
    <property type="entry name" value="Pen/GL7ACA/AHL_acylase"/>
</dbReference>
<reference evidence="6 7" key="1">
    <citation type="submission" date="2019-03" db="EMBL/GenBank/DDBJ databases">
        <title>Genomic Encyclopedia of Type Strains, Phase IV (KMG-IV): sequencing the most valuable type-strain genomes for metagenomic binning, comparative biology and taxonomic classification.</title>
        <authorList>
            <person name="Goeker M."/>
        </authorList>
    </citation>
    <scope>NUCLEOTIDE SEQUENCE [LARGE SCALE GENOMIC DNA]</scope>
    <source>
        <strain evidence="6 7">DSM 16998</strain>
    </source>
</reference>